<dbReference type="AlphaFoldDB" id="A0A0C2X3Y9"/>
<name>A0A0C2X3Y9_AMAMK</name>
<evidence type="ECO:0000259" key="2">
    <source>
        <dbReference type="PROSITE" id="PS50181"/>
    </source>
</evidence>
<dbReference type="PROSITE" id="PS50181">
    <property type="entry name" value="FBOX"/>
    <property type="match status" value="1"/>
</dbReference>
<dbReference type="SMART" id="SM00256">
    <property type="entry name" value="FBOX"/>
    <property type="match status" value="1"/>
</dbReference>
<proteinExistence type="predicted"/>
<dbReference type="InterPro" id="IPR036047">
    <property type="entry name" value="F-box-like_dom_sf"/>
</dbReference>
<keyword evidence="4" id="KW-1185">Reference proteome</keyword>
<sequence>MDSQTTSPAFQNANIDKAEKSDEYDRVSLEKISDSSNVLEEGSRPQSTLAFQGPLTIPDDGYIPIPTMILQVPQELVERILLLLDTNSMLTCRLINREFNDIIQSSTLLQYLLACTIAGVIDNPSSPLSYGERLEALLKREEAWRTLKPVFETLIKVNHQPYSIHGLTEGTYFLDDYNRKDLHYCQLPSSPQDNPQWIRIQGHAEEGIVVNFAPAVYEHDLIIKIISSDIGNQADTQRYSLDLLLLKYSTGEYHPLARHSRIHVQRSADARPRVMSRIVGNNFALIVHSRDDSFADKLIIFDWKTGYKRLQHETTENTYSDLLFVSPEILLVPNLILSHFEVWHLPPYHANLKPPIQILALQIPAISCDYSLVSINCDGEPNPFLHSMPYFPQRPFFLSPEKSIIIANHYLEPLQETLSFASCTLVMPRRALLDMIQKWTSPSLCEQLEDLPMWLTDEVTVHKIADPDDGSVRLDAQSKLVSMMPHPRSPTRTPVYPTFGASPTSPTSHISTDSGSSSISTELSTTSSTTQYNFLRVQWADWGPPISRWFQVNEDRWIMGSTGQRYAFWGPNPRDRSKLMVSVADFNPHNFRRNKDMKTRPRRREGENRGAIDNNEKGKEHVKEEELERLDHGGVFSEDVYMGLKCVVYHAPDEYDFDAVSMDEERLLGLKLNHDSVESVNVLYIG</sequence>
<protein>
    <recommendedName>
        <fullName evidence="2">F-box domain-containing protein</fullName>
    </recommendedName>
</protein>
<feature type="domain" description="F-box" evidence="2">
    <location>
        <begin position="66"/>
        <end position="112"/>
    </location>
</feature>
<feature type="region of interest" description="Disordered" evidence="1">
    <location>
        <begin position="1"/>
        <end position="26"/>
    </location>
</feature>
<feature type="compositionally biased region" description="Basic and acidic residues" evidence="1">
    <location>
        <begin position="16"/>
        <end position="26"/>
    </location>
</feature>
<feature type="compositionally biased region" description="Basic and acidic residues" evidence="1">
    <location>
        <begin position="593"/>
        <end position="625"/>
    </location>
</feature>
<feature type="compositionally biased region" description="Polar residues" evidence="1">
    <location>
        <begin position="1"/>
        <end position="14"/>
    </location>
</feature>
<accession>A0A0C2X3Y9</accession>
<organism evidence="3 4">
    <name type="scientific">Amanita muscaria (strain Koide BX008)</name>
    <dbReference type="NCBI Taxonomy" id="946122"/>
    <lineage>
        <taxon>Eukaryota</taxon>
        <taxon>Fungi</taxon>
        <taxon>Dikarya</taxon>
        <taxon>Basidiomycota</taxon>
        <taxon>Agaricomycotina</taxon>
        <taxon>Agaricomycetes</taxon>
        <taxon>Agaricomycetidae</taxon>
        <taxon>Agaricales</taxon>
        <taxon>Pluteineae</taxon>
        <taxon>Amanitaceae</taxon>
        <taxon>Amanita</taxon>
    </lineage>
</organism>
<dbReference type="HOGENOM" id="CLU_007279_0_1_1"/>
<gene>
    <name evidence="3" type="ORF">M378DRAFT_648450</name>
</gene>
<reference evidence="3 4" key="1">
    <citation type="submission" date="2014-04" db="EMBL/GenBank/DDBJ databases">
        <title>Evolutionary Origins and Diversification of the Mycorrhizal Mutualists.</title>
        <authorList>
            <consortium name="DOE Joint Genome Institute"/>
            <consortium name="Mycorrhizal Genomics Consortium"/>
            <person name="Kohler A."/>
            <person name="Kuo A."/>
            <person name="Nagy L.G."/>
            <person name="Floudas D."/>
            <person name="Copeland A."/>
            <person name="Barry K.W."/>
            <person name="Cichocki N."/>
            <person name="Veneault-Fourrey C."/>
            <person name="LaButti K."/>
            <person name="Lindquist E.A."/>
            <person name="Lipzen A."/>
            <person name="Lundell T."/>
            <person name="Morin E."/>
            <person name="Murat C."/>
            <person name="Riley R."/>
            <person name="Ohm R."/>
            <person name="Sun H."/>
            <person name="Tunlid A."/>
            <person name="Henrissat B."/>
            <person name="Grigoriev I.V."/>
            <person name="Hibbett D.S."/>
            <person name="Martin F."/>
        </authorList>
    </citation>
    <scope>NUCLEOTIDE SEQUENCE [LARGE SCALE GENOMIC DNA]</scope>
    <source>
        <strain evidence="3 4">Koide BX008</strain>
    </source>
</reference>
<feature type="region of interest" description="Disordered" evidence="1">
    <location>
        <begin position="590"/>
        <end position="625"/>
    </location>
</feature>
<dbReference type="InParanoid" id="A0A0C2X3Y9"/>
<dbReference type="Proteomes" id="UP000054549">
    <property type="component" value="Unassembled WGS sequence"/>
</dbReference>
<dbReference type="EMBL" id="KN818254">
    <property type="protein sequence ID" value="KIL63951.1"/>
    <property type="molecule type" value="Genomic_DNA"/>
</dbReference>
<dbReference type="Pfam" id="PF00646">
    <property type="entry name" value="F-box"/>
    <property type="match status" value="1"/>
</dbReference>
<feature type="region of interest" description="Disordered" evidence="1">
    <location>
        <begin position="483"/>
        <end position="522"/>
    </location>
</feature>
<evidence type="ECO:0000313" key="3">
    <source>
        <dbReference type="EMBL" id="KIL63951.1"/>
    </source>
</evidence>
<dbReference type="InterPro" id="IPR001810">
    <property type="entry name" value="F-box_dom"/>
</dbReference>
<dbReference type="SUPFAM" id="SSF81383">
    <property type="entry name" value="F-box domain"/>
    <property type="match status" value="1"/>
</dbReference>
<feature type="compositionally biased region" description="Low complexity" evidence="1">
    <location>
        <begin position="505"/>
        <end position="522"/>
    </location>
</feature>
<evidence type="ECO:0000256" key="1">
    <source>
        <dbReference type="SAM" id="MobiDB-lite"/>
    </source>
</evidence>
<evidence type="ECO:0000313" key="4">
    <source>
        <dbReference type="Proteomes" id="UP000054549"/>
    </source>
</evidence>
<dbReference type="OrthoDB" id="2745718at2759"/>